<organism evidence="2 4">
    <name type="scientific">Iris pallida</name>
    <name type="common">Sweet iris</name>
    <dbReference type="NCBI Taxonomy" id="29817"/>
    <lineage>
        <taxon>Eukaryota</taxon>
        <taxon>Viridiplantae</taxon>
        <taxon>Streptophyta</taxon>
        <taxon>Embryophyta</taxon>
        <taxon>Tracheophyta</taxon>
        <taxon>Spermatophyta</taxon>
        <taxon>Magnoliopsida</taxon>
        <taxon>Liliopsida</taxon>
        <taxon>Asparagales</taxon>
        <taxon>Iridaceae</taxon>
        <taxon>Iridoideae</taxon>
        <taxon>Irideae</taxon>
        <taxon>Iris</taxon>
    </lineage>
</organism>
<dbReference type="EMBL" id="JANAVB010014905">
    <property type="protein sequence ID" value="KAJ6833532.1"/>
    <property type="molecule type" value="Genomic_DNA"/>
</dbReference>
<name>A0AAX6GYC1_IRIPA</name>
<evidence type="ECO:0000256" key="1">
    <source>
        <dbReference type="SAM" id="Phobius"/>
    </source>
</evidence>
<protein>
    <submittedName>
        <fullName evidence="2">Uncharacterized protein</fullName>
    </submittedName>
</protein>
<proteinExistence type="predicted"/>
<dbReference type="EMBL" id="JANAVB010006996">
    <property type="protein sequence ID" value="KAJ6843769.1"/>
    <property type="molecule type" value="Genomic_DNA"/>
</dbReference>
<dbReference type="Proteomes" id="UP001140949">
    <property type="component" value="Unassembled WGS sequence"/>
</dbReference>
<keyword evidence="1" id="KW-1133">Transmembrane helix</keyword>
<gene>
    <name evidence="3" type="ORF">M6B38_117425</name>
    <name evidence="2" type="ORF">M6B38_339380</name>
</gene>
<comment type="caution">
    <text evidence="2">The sequence shown here is derived from an EMBL/GenBank/DDBJ whole genome shotgun (WGS) entry which is preliminary data.</text>
</comment>
<reference evidence="2" key="2">
    <citation type="submission" date="2023-04" db="EMBL/GenBank/DDBJ databases">
        <authorList>
            <person name="Bruccoleri R.E."/>
            <person name="Oakeley E.J."/>
            <person name="Faust A.-M."/>
            <person name="Dessus-Babus S."/>
            <person name="Altorfer M."/>
            <person name="Burckhardt D."/>
            <person name="Oertli M."/>
            <person name="Naumann U."/>
            <person name="Petersen F."/>
            <person name="Wong J."/>
        </authorList>
    </citation>
    <scope>NUCLEOTIDE SEQUENCE</scope>
    <source>
        <strain evidence="2">GSM-AAB239-AS_SAM_17_03QT</strain>
        <tissue evidence="2">Leaf</tissue>
    </source>
</reference>
<feature type="transmembrane region" description="Helical" evidence="1">
    <location>
        <begin position="12"/>
        <end position="29"/>
    </location>
</feature>
<keyword evidence="1" id="KW-0812">Transmembrane</keyword>
<dbReference type="AlphaFoldDB" id="A0AAX6GYC1"/>
<accession>A0AAX6GYC1</accession>
<evidence type="ECO:0000313" key="3">
    <source>
        <dbReference type="EMBL" id="KAJ6843769.1"/>
    </source>
</evidence>
<evidence type="ECO:0000313" key="4">
    <source>
        <dbReference type="Proteomes" id="UP001140949"/>
    </source>
</evidence>
<evidence type="ECO:0000313" key="2">
    <source>
        <dbReference type="EMBL" id="KAJ6833532.1"/>
    </source>
</evidence>
<reference evidence="2" key="1">
    <citation type="journal article" date="2023" name="GigaByte">
        <title>Genome assembly of the bearded iris, Iris pallida Lam.</title>
        <authorList>
            <person name="Bruccoleri R.E."/>
            <person name="Oakeley E.J."/>
            <person name="Faust A.M.E."/>
            <person name="Altorfer M."/>
            <person name="Dessus-Babus S."/>
            <person name="Burckhardt D."/>
            <person name="Oertli M."/>
            <person name="Naumann U."/>
            <person name="Petersen F."/>
            <person name="Wong J."/>
        </authorList>
    </citation>
    <scope>NUCLEOTIDE SEQUENCE</scope>
    <source>
        <strain evidence="2">GSM-AAB239-AS_SAM_17_03QT</strain>
    </source>
</reference>
<sequence>MVFGHDTEQLDFVVEMLLLIGECMFRGHLKRSTRRSKYCRYIVFKY</sequence>
<keyword evidence="1" id="KW-0472">Membrane</keyword>
<keyword evidence="4" id="KW-1185">Reference proteome</keyword>